<dbReference type="InterPro" id="IPR011009">
    <property type="entry name" value="Kinase-like_dom_sf"/>
</dbReference>
<dbReference type="Gene3D" id="1.10.510.10">
    <property type="entry name" value="Transferase(Phosphotransferase) domain 1"/>
    <property type="match status" value="1"/>
</dbReference>
<dbReference type="AlphaFoldDB" id="A0A9X3X5H1"/>
<gene>
    <name evidence="3" type="ORF">KEG57_19335</name>
</gene>
<dbReference type="GO" id="GO:0004674">
    <property type="term" value="F:protein serine/threonine kinase activity"/>
    <property type="evidence" value="ECO:0007669"/>
    <property type="project" value="TreeGrafter"/>
</dbReference>
<feature type="domain" description="Protein kinase" evidence="2">
    <location>
        <begin position="1"/>
        <end position="393"/>
    </location>
</feature>
<dbReference type="Gene3D" id="3.90.1580.10">
    <property type="entry name" value="paralog of FGE (formylglycine-generating enzyme)"/>
    <property type="match status" value="1"/>
</dbReference>
<feature type="compositionally biased region" description="Basic and acidic residues" evidence="1">
    <location>
        <begin position="636"/>
        <end position="646"/>
    </location>
</feature>
<name>A0A9X3X5H1_9BACT</name>
<dbReference type="SUPFAM" id="SSF56112">
    <property type="entry name" value="Protein kinase-like (PK-like)"/>
    <property type="match status" value="1"/>
</dbReference>
<accession>A0A9X3X5H1</accession>
<dbReference type="EMBL" id="JAGTJJ010000009">
    <property type="protein sequence ID" value="MDC3982678.1"/>
    <property type="molecule type" value="Genomic_DNA"/>
</dbReference>
<reference evidence="3 4" key="1">
    <citation type="submission" date="2021-04" db="EMBL/GenBank/DDBJ databases">
        <title>Genome analysis of Polyangium sp.</title>
        <authorList>
            <person name="Li Y."/>
            <person name="Wang J."/>
        </authorList>
    </citation>
    <scope>NUCLEOTIDE SEQUENCE [LARGE SCALE GENOMIC DNA]</scope>
    <source>
        <strain evidence="3 4">SDU14</strain>
    </source>
</reference>
<evidence type="ECO:0000259" key="2">
    <source>
        <dbReference type="PROSITE" id="PS50011"/>
    </source>
</evidence>
<dbReference type="RefSeq" id="WP_272458684.1">
    <property type="nucleotide sequence ID" value="NZ_JAGTJJ010000009.1"/>
</dbReference>
<dbReference type="Proteomes" id="UP001151081">
    <property type="component" value="Unassembled WGS sequence"/>
</dbReference>
<proteinExistence type="predicted"/>
<feature type="region of interest" description="Disordered" evidence="1">
    <location>
        <begin position="987"/>
        <end position="1028"/>
    </location>
</feature>
<dbReference type="InterPro" id="IPR016187">
    <property type="entry name" value="CTDL_fold"/>
</dbReference>
<dbReference type="Pfam" id="PF00069">
    <property type="entry name" value="Pkinase"/>
    <property type="match status" value="1"/>
</dbReference>
<dbReference type="GO" id="GO:0005524">
    <property type="term" value="F:ATP binding"/>
    <property type="evidence" value="ECO:0007669"/>
    <property type="project" value="InterPro"/>
</dbReference>
<dbReference type="PANTHER" id="PTHR44167">
    <property type="entry name" value="OVARIAN-SPECIFIC SERINE/THREONINE-PROTEIN KINASE LOK-RELATED"/>
    <property type="match status" value="1"/>
</dbReference>
<sequence>MGQGAYAQVVQAEEVIVSEDRSVRSDVVAKIFLDATPEDANIAFEREVELLDHLRGRRNIVSMRGVERRRPPTFVCGECGDVFVVERCPECEAPLFNEGEISEGMRNRVILHCGGDNHTFQKTDESFGRLLGRRPCKHRGPCDTVNFLFRPCIYLELLHVNLREYGDLLARRRPGYRGRDIFTLAHPERQRDEWLRETFLMRLTCLVKIAEALEQIHRLGHVHSDIAPENVMVSLSSRLDEEAAQVQVPTVIDFGQARRVMLPRETVVIHGRHHFVAPEVTGVNNAIESSARILASGSLVEGQECEIACRTELAEGDYVWDGQGGAYEVLGYADDQQPPGGGTAQREEAVERRYRLRVLGTSKSPQGTRALWANQAVRPPADLFSFGCVAAWLLTDGNELVVQQLRNAAQFAASENRSMEDALSNLRNGKTYMGVLGKMPLPSTPQDDEIRYLVIDVILRCLMRVEGAYATARSTGYERGAAKAARDLANAHDQLYFLHRTKSQFLEFLQKDHRVELEGIRDAFNVARREADDVAKETNALRERCHELERTCASLNAELSQLSSASGVQEEKDALQARLDDTIAHCETLMGRSRRLQEEKDELQAEHARLEATLRTIREKAAAGSSESARAAAELSNEREKRESAEAALKDTFTQLQAMQESSKELRGLAEQARQKLLDTHGRMAELEDELQRLKDEQSTLETSSTSKAEVIKELQRLAEQHERTSKRWRGASIAAGALTALVLVVSLTVTARGNTPSQVVPEQQPTAPLQATMAPPEPLAPSPQPTVPKTQRSVCERGVLIEAEVAAEGSGAFCIDPTEVTAKGYKECISQKQCTHRGYPGMGECEVRAECPINCVNGQQAQSYCAWKGGRLPTEDEWRRALRVAMGAGYAWDGTLPAKGALCIGKGVPCCDGERKDDVSKNGLSDMFGNVSEWVLRGDKKGTIGLNFSSVLGQNFNAYEGTIRAGAREVWEQGFRCVYDAKLIEDAPGSGSKPETTPAASAVNGSEPALVPPPVDKPAPPPPASKP</sequence>
<dbReference type="PROSITE" id="PS50011">
    <property type="entry name" value="PROTEIN_KINASE_DOM"/>
    <property type="match status" value="1"/>
</dbReference>
<evidence type="ECO:0000313" key="4">
    <source>
        <dbReference type="Proteomes" id="UP001151081"/>
    </source>
</evidence>
<dbReference type="SUPFAM" id="SSF56436">
    <property type="entry name" value="C-type lectin-like"/>
    <property type="match status" value="1"/>
</dbReference>
<dbReference type="InterPro" id="IPR005532">
    <property type="entry name" value="SUMF_dom"/>
</dbReference>
<feature type="compositionally biased region" description="Pro residues" evidence="1">
    <location>
        <begin position="1011"/>
        <end position="1028"/>
    </location>
</feature>
<dbReference type="Gene3D" id="1.10.287.1490">
    <property type="match status" value="1"/>
</dbReference>
<feature type="region of interest" description="Disordered" evidence="1">
    <location>
        <begin position="770"/>
        <end position="791"/>
    </location>
</feature>
<feature type="region of interest" description="Disordered" evidence="1">
    <location>
        <begin position="619"/>
        <end position="646"/>
    </location>
</feature>
<protein>
    <submittedName>
        <fullName evidence="3">SUMF1/EgtB/PvdO family nonheme iron enzyme</fullName>
    </submittedName>
</protein>
<dbReference type="InterPro" id="IPR000719">
    <property type="entry name" value="Prot_kinase_dom"/>
</dbReference>
<dbReference type="Gene3D" id="3.30.200.20">
    <property type="entry name" value="Phosphorylase Kinase, domain 1"/>
    <property type="match status" value="1"/>
</dbReference>
<feature type="compositionally biased region" description="Low complexity" evidence="1">
    <location>
        <begin position="622"/>
        <end position="635"/>
    </location>
</feature>
<dbReference type="Pfam" id="PF03781">
    <property type="entry name" value="FGE-sulfatase"/>
    <property type="match status" value="1"/>
</dbReference>
<evidence type="ECO:0000313" key="3">
    <source>
        <dbReference type="EMBL" id="MDC3982678.1"/>
    </source>
</evidence>
<dbReference type="InterPro" id="IPR042095">
    <property type="entry name" value="SUMF_sf"/>
</dbReference>
<dbReference type="PANTHER" id="PTHR44167:SF24">
    <property type="entry name" value="SERINE_THREONINE-PROTEIN KINASE CHK2"/>
    <property type="match status" value="1"/>
</dbReference>
<evidence type="ECO:0000256" key="1">
    <source>
        <dbReference type="SAM" id="MobiDB-lite"/>
    </source>
</evidence>
<organism evidence="3 4">
    <name type="scientific">Polyangium jinanense</name>
    <dbReference type="NCBI Taxonomy" id="2829994"/>
    <lineage>
        <taxon>Bacteria</taxon>
        <taxon>Pseudomonadati</taxon>
        <taxon>Myxococcota</taxon>
        <taxon>Polyangia</taxon>
        <taxon>Polyangiales</taxon>
        <taxon>Polyangiaceae</taxon>
        <taxon>Polyangium</taxon>
    </lineage>
</organism>
<comment type="caution">
    <text evidence="3">The sequence shown here is derived from an EMBL/GenBank/DDBJ whole genome shotgun (WGS) entry which is preliminary data.</text>
</comment>
<feature type="compositionally biased region" description="Pro residues" evidence="1">
    <location>
        <begin position="776"/>
        <end position="787"/>
    </location>
</feature>
<keyword evidence="4" id="KW-1185">Reference proteome</keyword>